<feature type="domain" description="Glycosyl transferase family 25" evidence="4">
    <location>
        <begin position="47"/>
        <end position="148"/>
    </location>
</feature>
<evidence type="ECO:0000313" key="5">
    <source>
        <dbReference type="EMBL" id="CAG8666361.1"/>
    </source>
</evidence>
<dbReference type="CDD" id="cd06532">
    <property type="entry name" value="Glyco_transf_25"/>
    <property type="match status" value="1"/>
</dbReference>
<name>A0A9N9H938_9GLOM</name>
<dbReference type="GO" id="GO:0016740">
    <property type="term" value="F:transferase activity"/>
    <property type="evidence" value="ECO:0007669"/>
    <property type="project" value="UniProtKB-KW"/>
</dbReference>
<evidence type="ECO:0000256" key="2">
    <source>
        <dbReference type="ARBA" id="ARBA00022676"/>
    </source>
</evidence>
<reference evidence="5" key="1">
    <citation type="submission" date="2021-06" db="EMBL/GenBank/DDBJ databases">
        <authorList>
            <person name="Kallberg Y."/>
            <person name="Tangrot J."/>
            <person name="Rosling A."/>
        </authorList>
    </citation>
    <scope>NUCLEOTIDE SEQUENCE</scope>
    <source>
        <strain evidence="5">FL966</strain>
    </source>
</reference>
<keyword evidence="3" id="KW-0808">Transferase</keyword>
<dbReference type="InterPro" id="IPR050757">
    <property type="entry name" value="Collagen_mod_GT25"/>
</dbReference>
<evidence type="ECO:0000259" key="4">
    <source>
        <dbReference type="Pfam" id="PF01755"/>
    </source>
</evidence>
<dbReference type="Proteomes" id="UP000789759">
    <property type="component" value="Unassembled WGS sequence"/>
</dbReference>
<proteinExistence type="inferred from homology"/>
<accession>A0A9N9H938</accession>
<dbReference type="PANTHER" id="PTHR10730">
    <property type="entry name" value="PROCOLLAGEN-LYSINE,2-OXOGLUTARATE 5-DIOXYGENASE/GLYCOSYLTRANSFERASE 25 FAMILY MEMBER"/>
    <property type="match status" value="1"/>
</dbReference>
<evidence type="ECO:0000256" key="3">
    <source>
        <dbReference type="ARBA" id="ARBA00022679"/>
    </source>
</evidence>
<sequence>MDWPRATLVTFLGSPFTTFLYRSLFNYSEDLDLQKKFRLSNRTLGFDHIYVVHLDHRTDRRERLDEIATYHGLDFDYFSAVSNHDEHILKKYGSADMSPSQKACYLSHYSIYKRMIDRGYNSVLILEDDADFELNITDIMTDIHRDLPASWETLYVGHCFEGIGEQVGKTSSVHRLYKSVFPMCTHAYAVSYSGARKLIELLDPVIPRGTIDYSLAVVISEGDVSSYSVHPQPIVQWIADDNPTDIPKSLPLFFSLLNSTLRFLGHNT</sequence>
<comment type="similarity">
    <text evidence="1">Belongs to the glycosyltransferase 25 family.</text>
</comment>
<dbReference type="InterPro" id="IPR002654">
    <property type="entry name" value="Glyco_trans_25"/>
</dbReference>
<dbReference type="AlphaFoldDB" id="A0A9N9H938"/>
<evidence type="ECO:0000256" key="1">
    <source>
        <dbReference type="ARBA" id="ARBA00006721"/>
    </source>
</evidence>
<protein>
    <submittedName>
        <fullName evidence="5">6461_t:CDS:1</fullName>
    </submittedName>
</protein>
<organism evidence="5 6">
    <name type="scientific">Cetraspora pellucida</name>
    <dbReference type="NCBI Taxonomy" id="1433469"/>
    <lineage>
        <taxon>Eukaryota</taxon>
        <taxon>Fungi</taxon>
        <taxon>Fungi incertae sedis</taxon>
        <taxon>Mucoromycota</taxon>
        <taxon>Glomeromycotina</taxon>
        <taxon>Glomeromycetes</taxon>
        <taxon>Diversisporales</taxon>
        <taxon>Gigasporaceae</taxon>
        <taxon>Cetraspora</taxon>
    </lineage>
</organism>
<keyword evidence="6" id="KW-1185">Reference proteome</keyword>
<dbReference type="OrthoDB" id="47375at2759"/>
<keyword evidence="2" id="KW-0328">Glycosyltransferase</keyword>
<comment type="caution">
    <text evidence="5">The sequence shown here is derived from an EMBL/GenBank/DDBJ whole genome shotgun (WGS) entry which is preliminary data.</text>
</comment>
<gene>
    <name evidence="5" type="ORF">CPELLU_LOCUS10045</name>
</gene>
<dbReference type="Pfam" id="PF01755">
    <property type="entry name" value="Glyco_transf_25"/>
    <property type="match status" value="1"/>
</dbReference>
<evidence type="ECO:0000313" key="6">
    <source>
        <dbReference type="Proteomes" id="UP000789759"/>
    </source>
</evidence>
<dbReference type="PANTHER" id="PTHR10730:SF53">
    <property type="entry name" value="GLYCOSYLTRANSFERASE 25 FAMILY MEMBER"/>
    <property type="match status" value="1"/>
</dbReference>
<dbReference type="EMBL" id="CAJVQA010008089">
    <property type="protein sequence ID" value="CAG8666361.1"/>
    <property type="molecule type" value="Genomic_DNA"/>
</dbReference>